<evidence type="ECO:0000313" key="4">
    <source>
        <dbReference type="Proteomes" id="UP001226577"/>
    </source>
</evidence>
<proteinExistence type="predicted"/>
<dbReference type="Proteomes" id="UP001226577">
    <property type="component" value="Unassembled WGS sequence"/>
</dbReference>
<keyword evidence="3" id="KW-0238">DNA-binding</keyword>
<feature type="domain" description="PucR C-terminal helix-turn-helix" evidence="1">
    <location>
        <begin position="337"/>
        <end position="392"/>
    </location>
</feature>
<protein>
    <submittedName>
        <fullName evidence="3">DNA-binding CsgD family transcriptional regulator</fullName>
    </submittedName>
</protein>
<dbReference type="EMBL" id="JAUSRE010000008">
    <property type="protein sequence ID" value="MDP9888346.1"/>
    <property type="molecule type" value="Genomic_DNA"/>
</dbReference>
<dbReference type="InterPro" id="IPR042070">
    <property type="entry name" value="PucR_C-HTH_sf"/>
</dbReference>
<keyword evidence="4" id="KW-1185">Reference proteome</keyword>
<accession>A0ABT9RSY2</accession>
<evidence type="ECO:0000259" key="2">
    <source>
        <dbReference type="Pfam" id="PF14361"/>
    </source>
</evidence>
<dbReference type="InterPro" id="IPR025751">
    <property type="entry name" value="RsbRD_N_dom"/>
</dbReference>
<sequence>MVPMTVRDNTAARPSGPVIREFNPGRPMEPEWTELLESLWKERSRLVDDFLERFSAISYGEALVPKDDVYRTAADTMDMFLYQMAGLELPPDLQTLPREVAGRRARQGVPLDAFLEAIRNDFRVLWKGLERVARDQGISVLVANMDRVLDAVEGYVSSIQQAYAEEEARLARNKQLYRQRLLSRLFNAEAGSSGDTQDLAAALGVEAAGTFEVLAVTSDAVAQAQRQFEPDHRIYMYENTGVLYVFRQQRKGRTWQQEGPGFPAGYLPDVDGLAAVPAAAASALVLAQQNPRGAGLATMEDTWMGIAGGLLEQKFPGFSAPIKQALDRCTPLERQRLLQVARSYGRTGSIKETAEELFCHRNTVVNRLHSLHEVIGLDLTVPAEAARALVALSRYSEFTD</sequence>
<organism evidence="3 4">
    <name type="scientific">Pseudarthrobacter enclensis</name>
    <dbReference type="NCBI Taxonomy" id="993070"/>
    <lineage>
        <taxon>Bacteria</taxon>
        <taxon>Bacillati</taxon>
        <taxon>Actinomycetota</taxon>
        <taxon>Actinomycetes</taxon>
        <taxon>Micrococcales</taxon>
        <taxon>Micrococcaceae</taxon>
        <taxon>Pseudarthrobacter</taxon>
    </lineage>
</organism>
<dbReference type="InterPro" id="IPR025736">
    <property type="entry name" value="PucR_C-HTH_dom"/>
</dbReference>
<dbReference type="GO" id="GO:0003677">
    <property type="term" value="F:DNA binding"/>
    <property type="evidence" value="ECO:0007669"/>
    <property type="project" value="UniProtKB-KW"/>
</dbReference>
<gene>
    <name evidence="3" type="ORF">J2X98_001934</name>
</gene>
<evidence type="ECO:0000313" key="3">
    <source>
        <dbReference type="EMBL" id="MDP9888346.1"/>
    </source>
</evidence>
<name>A0ABT9RSY2_9MICC</name>
<feature type="domain" description="RsbT co-antagonist protein RsbRD N-terminal" evidence="2">
    <location>
        <begin position="45"/>
        <end position="175"/>
    </location>
</feature>
<reference evidence="3 4" key="1">
    <citation type="submission" date="2023-07" db="EMBL/GenBank/DDBJ databases">
        <title>Sorghum-associated microbial communities from plants grown in Nebraska, USA.</title>
        <authorList>
            <person name="Schachtman D."/>
        </authorList>
    </citation>
    <scope>NUCLEOTIDE SEQUENCE [LARGE SCALE GENOMIC DNA]</scope>
    <source>
        <strain evidence="3 4">CC222</strain>
    </source>
</reference>
<evidence type="ECO:0000259" key="1">
    <source>
        <dbReference type="Pfam" id="PF13556"/>
    </source>
</evidence>
<dbReference type="InterPro" id="IPR051448">
    <property type="entry name" value="CdaR-like_regulators"/>
</dbReference>
<dbReference type="Gene3D" id="1.10.10.2840">
    <property type="entry name" value="PucR C-terminal helix-turn-helix domain"/>
    <property type="match status" value="1"/>
</dbReference>
<dbReference type="Pfam" id="PF14361">
    <property type="entry name" value="RsbRD_N"/>
    <property type="match status" value="1"/>
</dbReference>
<dbReference type="Pfam" id="PF13556">
    <property type="entry name" value="HTH_30"/>
    <property type="match status" value="1"/>
</dbReference>
<comment type="caution">
    <text evidence="3">The sequence shown here is derived from an EMBL/GenBank/DDBJ whole genome shotgun (WGS) entry which is preliminary data.</text>
</comment>
<dbReference type="PANTHER" id="PTHR33744">
    <property type="entry name" value="CARBOHYDRATE DIACID REGULATOR"/>
    <property type="match status" value="1"/>
</dbReference>